<dbReference type="SUPFAM" id="SSF55729">
    <property type="entry name" value="Acyl-CoA N-acyltransferases (Nat)"/>
    <property type="match status" value="1"/>
</dbReference>
<gene>
    <name evidence="2" type="ORF">DV520_10355</name>
</gene>
<protein>
    <submittedName>
        <fullName evidence="2">GNAT family N-acetyltransferase</fullName>
    </submittedName>
</protein>
<evidence type="ECO:0000313" key="2">
    <source>
        <dbReference type="EMBL" id="RFT05870.1"/>
    </source>
</evidence>
<dbReference type="InterPro" id="IPR016181">
    <property type="entry name" value="Acyl_CoA_acyltransferase"/>
</dbReference>
<reference evidence="2 3" key="1">
    <citation type="submission" date="2018-07" db="EMBL/GenBank/DDBJ databases">
        <title>GABA Modulating Bacteria of the Human Gut Microbiota.</title>
        <authorList>
            <person name="Strandwitz P."/>
            <person name="Kim K.H."/>
            <person name="Terekhova D."/>
            <person name="Liu J.K."/>
            <person name="Sharma A."/>
            <person name="Levering J."/>
            <person name="Mcdonald D."/>
            <person name="Dietrich D."/>
            <person name="Ramadhar T.R."/>
            <person name="Lekbua A."/>
            <person name="Mroue N."/>
            <person name="Liston C."/>
            <person name="Stewart E.J."/>
            <person name="Dubin M.J."/>
            <person name="Zengler K."/>
            <person name="Knight R."/>
            <person name="Gilbert J.A."/>
            <person name="Clardy J."/>
            <person name="Lewis K."/>
        </authorList>
    </citation>
    <scope>NUCLEOTIDE SEQUENCE [LARGE SCALE GENOMIC DNA]</scope>
    <source>
        <strain evidence="2 3">KLE1738</strain>
    </source>
</reference>
<dbReference type="Proteomes" id="UP000260649">
    <property type="component" value="Unassembled WGS sequence"/>
</dbReference>
<dbReference type="Pfam" id="PF13673">
    <property type="entry name" value="Acetyltransf_10"/>
    <property type="match status" value="1"/>
</dbReference>
<evidence type="ECO:0000313" key="3">
    <source>
        <dbReference type="Proteomes" id="UP000260649"/>
    </source>
</evidence>
<organism evidence="2 3">
    <name type="scientific">Evtepia gabavorous</name>
    <dbReference type="NCBI Taxonomy" id="2211183"/>
    <lineage>
        <taxon>Bacteria</taxon>
        <taxon>Bacillati</taxon>
        <taxon>Bacillota</taxon>
        <taxon>Clostridia</taxon>
        <taxon>Eubacteriales</taxon>
        <taxon>Evtepia</taxon>
    </lineage>
</organism>
<keyword evidence="2" id="KW-0808">Transferase</keyword>
<comment type="caution">
    <text evidence="2">The sequence shown here is derived from an EMBL/GenBank/DDBJ whole genome shotgun (WGS) entry which is preliminary data.</text>
</comment>
<dbReference type="Gene3D" id="3.40.630.30">
    <property type="match status" value="1"/>
</dbReference>
<dbReference type="AlphaFoldDB" id="A0A3E2B1D5"/>
<dbReference type="InterPro" id="IPR052564">
    <property type="entry name" value="N-acetyltrans/Recomb-assoc"/>
</dbReference>
<dbReference type="CDD" id="cd04301">
    <property type="entry name" value="NAT_SF"/>
    <property type="match status" value="1"/>
</dbReference>
<dbReference type="RefSeq" id="WP_117142677.1">
    <property type="nucleotide sequence ID" value="NZ_CAKXKJ010000001.1"/>
</dbReference>
<dbReference type="InterPro" id="IPR000182">
    <property type="entry name" value="GNAT_dom"/>
</dbReference>
<proteinExistence type="predicted"/>
<accession>A0A3E2B1D5</accession>
<dbReference type="EMBL" id="QQRQ01000024">
    <property type="protein sequence ID" value="RFT05870.1"/>
    <property type="molecule type" value="Genomic_DNA"/>
</dbReference>
<dbReference type="PROSITE" id="PS51186">
    <property type="entry name" value="GNAT"/>
    <property type="match status" value="1"/>
</dbReference>
<dbReference type="OrthoDB" id="424368at2"/>
<dbReference type="GO" id="GO:0016747">
    <property type="term" value="F:acyltransferase activity, transferring groups other than amino-acyl groups"/>
    <property type="evidence" value="ECO:0007669"/>
    <property type="project" value="InterPro"/>
</dbReference>
<sequence>MVIRAYQPFDAVPLAALFYQTVHTVNRRDYTEKQLDAWAPKDIDLGAWDRSLQVHHTLVAVEDGCAVGFGDIDSNTGYLDRLYVHKDHQGMGIATALCDRLEASAAGLLVTHASITARPFFEKRGYQVLRAQQVERRGILLTNYIMEKTR</sequence>
<feature type="domain" description="N-acetyltransferase" evidence="1">
    <location>
        <begin position="1"/>
        <end position="150"/>
    </location>
</feature>
<evidence type="ECO:0000259" key="1">
    <source>
        <dbReference type="PROSITE" id="PS51186"/>
    </source>
</evidence>
<name>A0A3E2B1D5_9FIRM</name>
<dbReference type="GeneID" id="97996136"/>
<keyword evidence="3" id="KW-1185">Reference proteome</keyword>
<dbReference type="PANTHER" id="PTHR43451">
    <property type="entry name" value="ACETYLTRANSFERASE (GNAT) FAMILY PROTEIN"/>
    <property type="match status" value="1"/>
</dbReference>
<dbReference type="PANTHER" id="PTHR43451:SF1">
    <property type="entry name" value="ACETYLTRANSFERASE"/>
    <property type="match status" value="1"/>
</dbReference>